<name>A0A1Y1CN69_9BACT</name>
<dbReference type="KEGG" id="mbas:ALGA_3549"/>
<dbReference type="RefSeq" id="WP_096431624.1">
    <property type="nucleotide sequence ID" value="NZ_AP018042.1"/>
</dbReference>
<feature type="domain" description="Rubrerythrin diiron-binding" evidence="1">
    <location>
        <begin position="9"/>
        <end position="141"/>
    </location>
</feature>
<dbReference type="InterPro" id="IPR012347">
    <property type="entry name" value="Ferritin-like"/>
</dbReference>
<protein>
    <submittedName>
        <fullName evidence="2">Rubrerythrin</fullName>
    </submittedName>
</protein>
<dbReference type="Proteomes" id="UP000218267">
    <property type="component" value="Chromosome"/>
</dbReference>
<dbReference type="InterPro" id="IPR003251">
    <property type="entry name" value="Rr_diiron-bd_dom"/>
</dbReference>
<reference evidence="3" key="2">
    <citation type="journal article" date="2020" name="Antonie Van Leeuwenhoek">
        <title>Labilibaculum antarcticum sp. nov., a novel facultative anaerobic, psychrotorelant bacterium isolated from marine sediment of Antarctica.</title>
        <authorList>
            <person name="Watanabe M."/>
            <person name="Kojima H."/>
            <person name="Fukui M."/>
        </authorList>
    </citation>
    <scope>NUCLEOTIDE SEQUENCE [LARGE SCALE GENOMIC DNA]</scope>
    <source>
        <strain evidence="3">SPP2</strain>
    </source>
</reference>
<accession>A0A1Y1CN69</accession>
<keyword evidence="3" id="KW-1185">Reference proteome</keyword>
<dbReference type="PANTHER" id="PTHR33531">
    <property type="entry name" value="RUBRERYTHRIN SUBFAMILY"/>
    <property type="match status" value="1"/>
</dbReference>
<proteinExistence type="predicted"/>
<dbReference type="AlphaFoldDB" id="A0A1Y1CN69"/>
<sequence length="152" mass="17589">MKEFNSIEDILDFAINEEQMAADFYTELAGKMKHQEMKDTFEQYALEELGHRAKLEAIKNGKKVQVSETKIADLKIGDYLLDVDVDKSNLTYQEALILAMKKEKIAFRLYNDLASASTDEPSKKLFLMLAQEEAKHKLRFEVEYDSNILKEN</sequence>
<gene>
    <name evidence="2" type="ORF">ALGA_3549</name>
</gene>
<dbReference type="SUPFAM" id="SSF47240">
    <property type="entry name" value="Ferritin-like"/>
    <property type="match status" value="1"/>
</dbReference>
<dbReference type="OrthoDB" id="1118885at2"/>
<dbReference type="PANTHER" id="PTHR33531:SF10">
    <property type="entry name" value="BLR7895 PROTEIN"/>
    <property type="match status" value="1"/>
</dbReference>
<dbReference type="GO" id="GO:0046872">
    <property type="term" value="F:metal ion binding"/>
    <property type="evidence" value="ECO:0007669"/>
    <property type="project" value="InterPro"/>
</dbReference>
<dbReference type="GO" id="GO:0016491">
    <property type="term" value="F:oxidoreductase activity"/>
    <property type="evidence" value="ECO:0007669"/>
    <property type="project" value="InterPro"/>
</dbReference>
<dbReference type="EMBL" id="AP018042">
    <property type="protein sequence ID" value="BAX81847.1"/>
    <property type="molecule type" value="Genomic_DNA"/>
</dbReference>
<dbReference type="InterPro" id="IPR009078">
    <property type="entry name" value="Ferritin-like_SF"/>
</dbReference>
<evidence type="ECO:0000313" key="2">
    <source>
        <dbReference type="EMBL" id="BAX81847.1"/>
    </source>
</evidence>
<reference evidence="2 3" key="1">
    <citation type="journal article" date="2018" name="Mar. Genomics">
        <title>Complete genome sequence of Marinifilaceae bacterium strain SPP2, isolated from the Antarctic marine sediment.</title>
        <authorList>
            <person name="Watanabe M."/>
            <person name="Kojima H."/>
            <person name="Fukui M."/>
        </authorList>
    </citation>
    <scope>NUCLEOTIDE SEQUENCE [LARGE SCALE GENOMIC DNA]</scope>
    <source>
        <strain evidence="2 3">SPP2</strain>
    </source>
</reference>
<dbReference type="CDD" id="cd01045">
    <property type="entry name" value="Ferritin_like_AB"/>
    <property type="match status" value="1"/>
</dbReference>
<organism evidence="2 3">
    <name type="scientific">Labilibaculum antarcticum</name>
    <dbReference type="NCBI Taxonomy" id="1717717"/>
    <lineage>
        <taxon>Bacteria</taxon>
        <taxon>Pseudomonadati</taxon>
        <taxon>Bacteroidota</taxon>
        <taxon>Bacteroidia</taxon>
        <taxon>Marinilabiliales</taxon>
        <taxon>Marinifilaceae</taxon>
        <taxon>Labilibaculum</taxon>
    </lineage>
</organism>
<dbReference type="Pfam" id="PF02915">
    <property type="entry name" value="Rubrerythrin"/>
    <property type="match status" value="1"/>
</dbReference>
<evidence type="ECO:0000313" key="3">
    <source>
        <dbReference type="Proteomes" id="UP000218267"/>
    </source>
</evidence>
<dbReference type="Gene3D" id="1.20.1260.10">
    <property type="match status" value="1"/>
</dbReference>
<evidence type="ECO:0000259" key="1">
    <source>
        <dbReference type="Pfam" id="PF02915"/>
    </source>
</evidence>